<comment type="caution">
    <text evidence="2">The sequence shown here is derived from an EMBL/GenBank/DDBJ whole genome shotgun (WGS) entry which is preliminary data.</text>
</comment>
<evidence type="ECO:0000313" key="3">
    <source>
        <dbReference type="Proteomes" id="UP000326396"/>
    </source>
</evidence>
<sequence>MTAHYRPERVGRATLTAMRIVADIREVGFRFCLGRGVPWVPQQQPPHGPQQQGEKRAEPADRLEDLAAWNSEVLIAVATHLGIQIPALPPP</sequence>
<organism evidence="2 3">
    <name type="scientific">Mikania micrantha</name>
    <name type="common">bitter vine</name>
    <dbReference type="NCBI Taxonomy" id="192012"/>
    <lineage>
        <taxon>Eukaryota</taxon>
        <taxon>Viridiplantae</taxon>
        <taxon>Streptophyta</taxon>
        <taxon>Embryophyta</taxon>
        <taxon>Tracheophyta</taxon>
        <taxon>Spermatophyta</taxon>
        <taxon>Magnoliopsida</taxon>
        <taxon>eudicotyledons</taxon>
        <taxon>Gunneridae</taxon>
        <taxon>Pentapetalae</taxon>
        <taxon>asterids</taxon>
        <taxon>campanulids</taxon>
        <taxon>Asterales</taxon>
        <taxon>Asteraceae</taxon>
        <taxon>Asteroideae</taxon>
        <taxon>Heliantheae alliance</taxon>
        <taxon>Eupatorieae</taxon>
        <taxon>Mikania</taxon>
    </lineage>
</organism>
<name>A0A5N6NN59_9ASTR</name>
<protein>
    <submittedName>
        <fullName evidence="2">Uncharacterized protein</fullName>
    </submittedName>
</protein>
<evidence type="ECO:0000313" key="2">
    <source>
        <dbReference type="EMBL" id="KAD4982155.1"/>
    </source>
</evidence>
<dbReference type="AlphaFoldDB" id="A0A5N6NN59"/>
<dbReference type="Proteomes" id="UP000326396">
    <property type="component" value="Linkage Group LG18"/>
</dbReference>
<dbReference type="EMBL" id="SZYD01000010">
    <property type="protein sequence ID" value="KAD4982155.1"/>
    <property type="molecule type" value="Genomic_DNA"/>
</dbReference>
<gene>
    <name evidence="2" type="ORF">E3N88_18826</name>
</gene>
<feature type="region of interest" description="Disordered" evidence="1">
    <location>
        <begin position="38"/>
        <end position="61"/>
    </location>
</feature>
<accession>A0A5N6NN59</accession>
<reference evidence="2 3" key="1">
    <citation type="submission" date="2019-05" db="EMBL/GenBank/DDBJ databases">
        <title>Mikania micrantha, genome provides insights into the molecular mechanism of rapid growth.</title>
        <authorList>
            <person name="Liu B."/>
        </authorList>
    </citation>
    <scope>NUCLEOTIDE SEQUENCE [LARGE SCALE GENOMIC DNA]</scope>
    <source>
        <strain evidence="2">NLD-2019</strain>
        <tissue evidence="2">Leaf</tissue>
    </source>
</reference>
<evidence type="ECO:0000256" key="1">
    <source>
        <dbReference type="SAM" id="MobiDB-lite"/>
    </source>
</evidence>
<proteinExistence type="predicted"/>
<keyword evidence="3" id="KW-1185">Reference proteome</keyword>